<keyword evidence="12" id="KW-1185">Reference proteome</keyword>
<feature type="transmembrane region" description="Helical" evidence="9">
    <location>
        <begin position="145"/>
        <end position="168"/>
    </location>
</feature>
<feature type="transmembrane region" description="Helical" evidence="9">
    <location>
        <begin position="321"/>
        <end position="340"/>
    </location>
</feature>
<accession>A0A1H8MDT7</accession>
<organism evidence="11 12">
    <name type="scientific">Nitrosomonas oligotropha</name>
    <dbReference type="NCBI Taxonomy" id="42354"/>
    <lineage>
        <taxon>Bacteria</taxon>
        <taxon>Pseudomonadati</taxon>
        <taxon>Pseudomonadota</taxon>
        <taxon>Betaproteobacteria</taxon>
        <taxon>Nitrosomonadales</taxon>
        <taxon>Nitrosomonadaceae</taxon>
        <taxon>Nitrosomonas</taxon>
    </lineage>
</organism>
<proteinExistence type="inferred from homology"/>
<evidence type="ECO:0000256" key="2">
    <source>
        <dbReference type="ARBA" id="ARBA00022448"/>
    </source>
</evidence>
<reference evidence="12" key="1">
    <citation type="submission" date="2016-10" db="EMBL/GenBank/DDBJ databases">
        <authorList>
            <person name="Varghese N."/>
            <person name="Submissions S."/>
        </authorList>
    </citation>
    <scope>NUCLEOTIDE SEQUENCE [LARGE SCALE GENOMIC DNA]</scope>
    <source>
        <strain evidence="12">Nm76</strain>
    </source>
</reference>
<keyword evidence="2" id="KW-0813">Transport</keyword>
<protein>
    <submittedName>
        <fullName evidence="11">Transporter, NhaC family</fullName>
    </submittedName>
</protein>
<dbReference type="AlphaFoldDB" id="A0A1H8MDT7"/>
<gene>
    <name evidence="11" type="ORF">SAMN05216333_10561</name>
</gene>
<evidence type="ECO:0000256" key="5">
    <source>
        <dbReference type="ARBA" id="ARBA00022692"/>
    </source>
</evidence>
<dbReference type="GO" id="GO:0005886">
    <property type="term" value="C:plasma membrane"/>
    <property type="evidence" value="ECO:0007669"/>
    <property type="project" value="UniProtKB-SubCell"/>
</dbReference>
<feature type="transmembrane region" description="Helical" evidence="9">
    <location>
        <begin position="445"/>
        <end position="467"/>
    </location>
</feature>
<dbReference type="InterPro" id="IPR052180">
    <property type="entry name" value="NhaC_Na-H+_Antiporter"/>
</dbReference>
<comment type="subcellular location">
    <subcellularLocation>
        <location evidence="1">Cell membrane</location>
        <topology evidence="1">Multi-pass membrane protein</topology>
    </subcellularLocation>
</comment>
<dbReference type="Pfam" id="PF03553">
    <property type="entry name" value="Na_H_antiporter"/>
    <property type="match status" value="1"/>
</dbReference>
<feature type="transmembrane region" description="Helical" evidence="9">
    <location>
        <begin position="119"/>
        <end position="139"/>
    </location>
</feature>
<keyword evidence="5 9" id="KW-0812">Transmembrane</keyword>
<evidence type="ECO:0000313" key="12">
    <source>
        <dbReference type="Proteomes" id="UP000198814"/>
    </source>
</evidence>
<sequence>MTETKPSIEELLTTQRLPTLLQALVCFAGVFLLISLGMFVFAISIHAVIFLALIWVCLQARWLSHSFLDIRRMMDDGIIKALPAIYIFLLIGMVIASFMQSGTIASLLYYGLDLLSPGTFLAAGLILCCFMSVATGTSWGTVGTIGVVLIGIGEAMSIPLPLVAGMIISGATFGDKLSPISDTTNLAAMSAGTSLYRHIGSMLYTTAPTLLIVLVIFIIIGEHYSDNALPRAHIDEIRTALAGAYQLNGWVTLLPLLLMFGLSIKRYAAEVSMSCSIILAMMIAIAYQDRDGVDVFNALWVNSPGTTGIENIDDLLGRGGLYSMAWTLLLSIMALALGGVMHHARFLQVLLTHIIARIQRVSTLIATTILSGLIGNIAMGEAYISIILNCQLFKSIYLERKVDRAVLSRSVEEGATLTAGLIPWTTAGTFYVATLGIPTLDYAPYALLNLLNPFVSIAMAIVGIGLLHEKNTSRSHKE</sequence>
<evidence type="ECO:0000256" key="8">
    <source>
        <dbReference type="ARBA" id="ARBA00038435"/>
    </source>
</evidence>
<dbReference type="PANTHER" id="PTHR33451">
    <property type="entry name" value="MALATE-2H(+)/NA(+)-LACTATE ANTIPORTER"/>
    <property type="match status" value="1"/>
</dbReference>
<feature type="transmembrane region" description="Helical" evidence="9">
    <location>
        <begin position="361"/>
        <end position="379"/>
    </location>
</feature>
<feature type="transmembrane region" description="Helical" evidence="9">
    <location>
        <begin position="47"/>
        <end position="64"/>
    </location>
</feature>
<dbReference type="InterPro" id="IPR004770">
    <property type="entry name" value="Na/H_antiport_NhaC"/>
</dbReference>
<dbReference type="EMBL" id="FODO01000005">
    <property type="protein sequence ID" value="SEO15517.1"/>
    <property type="molecule type" value="Genomic_DNA"/>
</dbReference>
<evidence type="ECO:0000256" key="3">
    <source>
        <dbReference type="ARBA" id="ARBA00022449"/>
    </source>
</evidence>
<feature type="domain" description="Na+/H+ antiporter NhaC-like C-terminal" evidence="10">
    <location>
        <begin position="170"/>
        <end position="464"/>
    </location>
</feature>
<feature type="transmembrane region" description="Helical" evidence="9">
    <location>
        <begin position="240"/>
        <end position="260"/>
    </location>
</feature>
<keyword evidence="3" id="KW-0050">Antiport</keyword>
<dbReference type="NCBIfam" id="TIGR00931">
    <property type="entry name" value="antiport_nhaC"/>
    <property type="match status" value="1"/>
</dbReference>
<keyword evidence="4" id="KW-1003">Cell membrane</keyword>
<comment type="similarity">
    <text evidence="8">Belongs to the NhaC Na(+)/H(+) (TC 2.A.35) antiporter family.</text>
</comment>
<evidence type="ECO:0000256" key="4">
    <source>
        <dbReference type="ARBA" id="ARBA00022475"/>
    </source>
</evidence>
<dbReference type="Proteomes" id="UP000198814">
    <property type="component" value="Unassembled WGS sequence"/>
</dbReference>
<dbReference type="InterPro" id="IPR018461">
    <property type="entry name" value="Na/H_Antiport_NhaC-like_C"/>
</dbReference>
<evidence type="ECO:0000313" key="11">
    <source>
        <dbReference type="EMBL" id="SEO15517.1"/>
    </source>
</evidence>
<evidence type="ECO:0000256" key="1">
    <source>
        <dbReference type="ARBA" id="ARBA00004651"/>
    </source>
</evidence>
<dbReference type="PANTHER" id="PTHR33451:SF3">
    <property type="entry name" value="MALATE-2H(+)_NA(+)-LACTATE ANTIPORTER"/>
    <property type="match status" value="1"/>
</dbReference>
<evidence type="ECO:0000256" key="9">
    <source>
        <dbReference type="SAM" id="Phobius"/>
    </source>
</evidence>
<dbReference type="GO" id="GO:0015297">
    <property type="term" value="F:antiporter activity"/>
    <property type="evidence" value="ECO:0007669"/>
    <property type="project" value="UniProtKB-KW"/>
</dbReference>
<keyword evidence="6 9" id="KW-1133">Transmembrane helix</keyword>
<evidence type="ECO:0000256" key="7">
    <source>
        <dbReference type="ARBA" id="ARBA00023136"/>
    </source>
</evidence>
<dbReference type="STRING" id="42354.SAMN05216333_10561"/>
<keyword evidence="7 9" id="KW-0472">Membrane</keyword>
<dbReference type="OrthoDB" id="9762978at2"/>
<feature type="transmembrane region" description="Helical" evidence="9">
    <location>
        <begin position="84"/>
        <end position="112"/>
    </location>
</feature>
<evidence type="ECO:0000256" key="6">
    <source>
        <dbReference type="ARBA" id="ARBA00022989"/>
    </source>
</evidence>
<name>A0A1H8MDT7_9PROT</name>
<evidence type="ECO:0000259" key="10">
    <source>
        <dbReference type="Pfam" id="PF03553"/>
    </source>
</evidence>
<feature type="transmembrane region" description="Helical" evidence="9">
    <location>
        <begin position="20"/>
        <end position="40"/>
    </location>
</feature>
<feature type="transmembrane region" description="Helical" evidence="9">
    <location>
        <begin position="202"/>
        <end position="220"/>
    </location>
</feature>